<dbReference type="Proteomes" id="UP000813444">
    <property type="component" value="Unassembled WGS sequence"/>
</dbReference>
<evidence type="ECO:0000313" key="4">
    <source>
        <dbReference type="EMBL" id="KAH7317078.1"/>
    </source>
</evidence>
<proteinExistence type="predicted"/>
<protein>
    <submittedName>
        <fullName evidence="4">FAD dependent oxidoreductase-domain-containing protein</fullName>
    </submittedName>
</protein>
<feature type="chain" id="PRO_5035464963" evidence="2">
    <location>
        <begin position="22"/>
        <end position="493"/>
    </location>
</feature>
<name>A0A8K0SQN2_9HYPO</name>
<dbReference type="Gene3D" id="3.30.9.10">
    <property type="entry name" value="D-Amino Acid Oxidase, subunit A, domain 2"/>
    <property type="match status" value="1"/>
</dbReference>
<accession>A0A8K0SQN2</accession>
<evidence type="ECO:0000256" key="2">
    <source>
        <dbReference type="SAM" id="SignalP"/>
    </source>
</evidence>
<feature type="compositionally biased region" description="Basic and acidic residues" evidence="1">
    <location>
        <begin position="33"/>
        <end position="42"/>
    </location>
</feature>
<reference evidence="4" key="1">
    <citation type="journal article" date="2021" name="Nat. Commun.">
        <title>Genetic determinants of endophytism in the Arabidopsis root mycobiome.</title>
        <authorList>
            <person name="Mesny F."/>
            <person name="Miyauchi S."/>
            <person name="Thiergart T."/>
            <person name="Pickel B."/>
            <person name="Atanasova L."/>
            <person name="Karlsson M."/>
            <person name="Huettel B."/>
            <person name="Barry K.W."/>
            <person name="Haridas S."/>
            <person name="Chen C."/>
            <person name="Bauer D."/>
            <person name="Andreopoulos W."/>
            <person name="Pangilinan J."/>
            <person name="LaButti K."/>
            <person name="Riley R."/>
            <person name="Lipzen A."/>
            <person name="Clum A."/>
            <person name="Drula E."/>
            <person name="Henrissat B."/>
            <person name="Kohler A."/>
            <person name="Grigoriev I.V."/>
            <person name="Martin F.M."/>
            <person name="Hacquard S."/>
        </authorList>
    </citation>
    <scope>NUCLEOTIDE SEQUENCE</scope>
    <source>
        <strain evidence="4">MPI-CAGE-CH-0235</strain>
    </source>
</reference>
<dbReference type="InterPro" id="IPR036188">
    <property type="entry name" value="FAD/NAD-bd_sf"/>
</dbReference>
<organism evidence="4 5">
    <name type="scientific">Stachybotrys elegans</name>
    <dbReference type="NCBI Taxonomy" id="80388"/>
    <lineage>
        <taxon>Eukaryota</taxon>
        <taxon>Fungi</taxon>
        <taxon>Dikarya</taxon>
        <taxon>Ascomycota</taxon>
        <taxon>Pezizomycotina</taxon>
        <taxon>Sordariomycetes</taxon>
        <taxon>Hypocreomycetidae</taxon>
        <taxon>Hypocreales</taxon>
        <taxon>Stachybotryaceae</taxon>
        <taxon>Stachybotrys</taxon>
    </lineage>
</organism>
<dbReference type="EMBL" id="JAGPNK010000008">
    <property type="protein sequence ID" value="KAH7317078.1"/>
    <property type="molecule type" value="Genomic_DNA"/>
</dbReference>
<dbReference type="OrthoDB" id="429143at2759"/>
<dbReference type="GO" id="GO:0005737">
    <property type="term" value="C:cytoplasm"/>
    <property type="evidence" value="ECO:0007669"/>
    <property type="project" value="TreeGrafter"/>
</dbReference>
<dbReference type="InterPro" id="IPR006076">
    <property type="entry name" value="FAD-dep_OxRdtase"/>
</dbReference>
<gene>
    <name evidence="4" type="ORF">B0I35DRAFT_434508</name>
</gene>
<dbReference type="AlphaFoldDB" id="A0A8K0SQN2"/>
<dbReference type="PANTHER" id="PTHR13847:SF284">
    <property type="entry name" value="FAD DEPENDENT OXIDOREDUCTASE DOMAIN-CONTAINING PROTEIN"/>
    <property type="match status" value="1"/>
</dbReference>
<feature type="domain" description="FAD dependent oxidoreductase" evidence="3">
    <location>
        <begin position="78"/>
        <end position="469"/>
    </location>
</feature>
<dbReference type="Gene3D" id="3.50.50.60">
    <property type="entry name" value="FAD/NAD(P)-binding domain"/>
    <property type="match status" value="1"/>
</dbReference>
<evidence type="ECO:0000256" key="1">
    <source>
        <dbReference type="SAM" id="MobiDB-lite"/>
    </source>
</evidence>
<feature type="signal peptide" evidence="2">
    <location>
        <begin position="1"/>
        <end position="21"/>
    </location>
</feature>
<comment type="caution">
    <text evidence="4">The sequence shown here is derived from an EMBL/GenBank/DDBJ whole genome shotgun (WGS) entry which is preliminary data.</text>
</comment>
<evidence type="ECO:0000259" key="3">
    <source>
        <dbReference type="Pfam" id="PF01266"/>
    </source>
</evidence>
<keyword evidence="5" id="KW-1185">Reference proteome</keyword>
<feature type="region of interest" description="Disordered" evidence="1">
    <location>
        <begin position="28"/>
        <end position="57"/>
    </location>
</feature>
<keyword evidence="2" id="KW-0732">Signal</keyword>
<evidence type="ECO:0000313" key="5">
    <source>
        <dbReference type="Proteomes" id="UP000813444"/>
    </source>
</evidence>
<dbReference type="SUPFAM" id="SSF51905">
    <property type="entry name" value="FAD/NAD(P)-binding domain"/>
    <property type="match status" value="1"/>
</dbReference>
<dbReference type="Pfam" id="PF01266">
    <property type="entry name" value="DAO"/>
    <property type="match status" value="1"/>
</dbReference>
<sequence>MRSLSVVKLLAVGSVLPTAWSKVVSSNAQSPIQRREGAERALDGFPVPNPTESYWQDPPHRIANHRTTEELPTSQTFDYVIIGSGVSGASVAFKLLSRDPDLSILMLEARTAASAASGRNGGHCRAGSWKSVKRWIDSFGEDEGLKLGKMEQDSINDLRGFVKEFNVSSGWQDVESADLYWTKEAFVSAVEIVEYQRELEERRPDDVPQGNKRTVYAGQEARDYWGWPEILGAVTFSSHTQNPYLTVTTMLEQSLEMGLNLQTNTMALSLNQISGRKTSCGAKWEVETDRGTVKGKQVVLATNAYTNALHPGFASTGFLLPTRSQATAVHPEKDTSNNPVFLRSASYPDLHSGNNYIVVRAPGDPGAGDVIYGGSKQFSPTREQNITDDSVINSDIANNLHGVGRVVYGYKNWGETTAILKDWSGITCETPDGLPVVGAVPGEEGLWASICFNGHGMAWGFRSAEALVHMITEGEEPEWFPKPFRAQRAWEAR</sequence>
<dbReference type="PANTHER" id="PTHR13847">
    <property type="entry name" value="SARCOSINE DEHYDROGENASE-RELATED"/>
    <property type="match status" value="1"/>
</dbReference>